<dbReference type="PANTHER" id="PTHR12219:SF17">
    <property type="entry name" value="WD REPEAT-CONTAINING PROTEIN 93"/>
    <property type="match status" value="1"/>
</dbReference>
<dbReference type="EMBL" id="JAHRIQ010024175">
    <property type="protein sequence ID" value="MEQ2228827.1"/>
    <property type="molecule type" value="Genomic_DNA"/>
</dbReference>
<name>A0ABV0T7H1_9TELE</name>
<reference evidence="2 3" key="1">
    <citation type="submission" date="2021-06" db="EMBL/GenBank/DDBJ databases">
        <authorList>
            <person name="Palmer J.M."/>
        </authorList>
    </citation>
    <scope>NUCLEOTIDE SEQUENCE [LARGE SCALE GENOMIC DNA]</scope>
    <source>
        <strain evidence="3">if_2019</strain>
        <tissue evidence="2">Muscle</tissue>
    </source>
</reference>
<evidence type="ECO:0008006" key="4">
    <source>
        <dbReference type="Google" id="ProtNLM"/>
    </source>
</evidence>
<evidence type="ECO:0000256" key="1">
    <source>
        <dbReference type="SAM" id="MobiDB-lite"/>
    </source>
</evidence>
<keyword evidence="3" id="KW-1185">Reference proteome</keyword>
<dbReference type="Pfam" id="PF21030">
    <property type="entry name" value="WDR93"/>
    <property type="match status" value="1"/>
</dbReference>
<comment type="caution">
    <text evidence="2">The sequence shown here is derived from an EMBL/GenBank/DDBJ whole genome shotgun (WGS) entry which is preliminary data.</text>
</comment>
<protein>
    <recommendedName>
        <fullName evidence="4">WD repeat-containing protein 93</fullName>
    </recommendedName>
</protein>
<dbReference type="InterPro" id="IPR006885">
    <property type="entry name" value="NADH_UbQ_FeS_4_mit-like"/>
</dbReference>
<feature type="region of interest" description="Disordered" evidence="1">
    <location>
        <begin position="216"/>
        <end position="240"/>
    </location>
</feature>
<organism evidence="2 3">
    <name type="scientific">Ilyodon furcidens</name>
    <name type="common">goldbreast splitfin</name>
    <dbReference type="NCBI Taxonomy" id="33524"/>
    <lineage>
        <taxon>Eukaryota</taxon>
        <taxon>Metazoa</taxon>
        <taxon>Chordata</taxon>
        <taxon>Craniata</taxon>
        <taxon>Vertebrata</taxon>
        <taxon>Euteleostomi</taxon>
        <taxon>Actinopterygii</taxon>
        <taxon>Neopterygii</taxon>
        <taxon>Teleostei</taxon>
        <taxon>Neoteleostei</taxon>
        <taxon>Acanthomorphata</taxon>
        <taxon>Ovalentaria</taxon>
        <taxon>Atherinomorphae</taxon>
        <taxon>Cyprinodontiformes</taxon>
        <taxon>Goodeidae</taxon>
        <taxon>Ilyodon</taxon>
    </lineage>
</organism>
<accession>A0ABV0T7H1</accession>
<dbReference type="PANTHER" id="PTHR12219">
    <property type="entry name" value="NADH-UBIQUINONE OXIDOREDUCTASE"/>
    <property type="match status" value="1"/>
</dbReference>
<feature type="compositionally biased region" description="Low complexity" evidence="1">
    <location>
        <begin position="216"/>
        <end position="225"/>
    </location>
</feature>
<evidence type="ECO:0000313" key="2">
    <source>
        <dbReference type="EMBL" id="MEQ2228827.1"/>
    </source>
</evidence>
<evidence type="ECO:0000313" key="3">
    <source>
        <dbReference type="Proteomes" id="UP001482620"/>
    </source>
</evidence>
<proteinExistence type="predicted"/>
<dbReference type="InterPro" id="IPR049547">
    <property type="entry name" value="WDR93_beta-prop"/>
</dbReference>
<sequence length="530" mass="58681">MAGPGEAVHTKQKSILEPTGVKQLPKSTNCLTCTEDGRFLGLGHTLGLSVWCASSFTHVAKWLQPQLEITFIQMTRMAEMTYLLGTIDDMGVSRVFGLHSDVIHLLSVINTMEDINVRSIFVTFDLHESGHYGAASVSCNGAVWLEIYHFPVEAWLREVEIVSAQKKDGNLSGGSDVKWSLVTLLMKISPPTVPTGKASDFLTHCMALDIIQSSSHQKEQSSFSSDAGKTKMTHGKPRSGTQHFLLPCDWSTGDIKARPGLPVAVAEILCSAVSRCTCYIALGLEDALVCIWDRRSGAPLSSILLPEETSALSSIQFVDNWSASAQDCQIVAAKPVGVLVLYKNGAIYTVTAGQGMQSCTMLLTERPKDSRDLPTFTKTVPFLQDVWLVMQRSGKIFLKDVLNRATVCNLSLPTSYQISSPYNPVYALNAKQQVLFIRGDRKTSCNDLFKKRSQSQLFVFQFDQSDIIKPHIVSHLDPPRQQTTLCHGSMEEICNLYLEQRMQSVDERNKALVQTWGKLQETALRMQQTP</sequence>
<dbReference type="Proteomes" id="UP001482620">
    <property type="component" value="Unassembled WGS sequence"/>
</dbReference>
<gene>
    <name evidence="2" type="ORF">ILYODFUR_012672</name>
</gene>